<dbReference type="Proteomes" id="UP000178999">
    <property type="component" value="Unassembled WGS sequence"/>
</dbReference>
<protein>
    <submittedName>
        <fullName evidence="1">Uncharacterized protein</fullName>
    </submittedName>
</protein>
<organism evidence="1 2">
    <name type="scientific">Candidatus Woesebacteria bacterium RIFOXYB1_FULL_38_16</name>
    <dbReference type="NCBI Taxonomy" id="1802538"/>
    <lineage>
        <taxon>Bacteria</taxon>
        <taxon>Candidatus Woeseibacteriota</taxon>
    </lineage>
</organism>
<gene>
    <name evidence="1" type="ORF">A2382_03940</name>
</gene>
<reference evidence="1 2" key="1">
    <citation type="journal article" date="2016" name="Nat. Commun.">
        <title>Thousands of microbial genomes shed light on interconnected biogeochemical processes in an aquifer system.</title>
        <authorList>
            <person name="Anantharaman K."/>
            <person name="Brown C.T."/>
            <person name="Hug L.A."/>
            <person name="Sharon I."/>
            <person name="Castelle C.J."/>
            <person name="Probst A.J."/>
            <person name="Thomas B.C."/>
            <person name="Singh A."/>
            <person name="Wilkins M.J."/>
            <person name="Karaoz U."/>
            <person name="Brodie E.L."/>
            <person name="Williams K.H."/>
            <person name="Hubbard S.S."/>
            <person name="Banfield J.F."/>
        </authorList>
    </citation>
    <scope>NUCLEOTIDE SEQUENCE [LARGE SCALE GENOMIC DNA]</scope>
</reference>
<evidence type="ECO:0000313" key="2">
    <source>
        <dbReference type="Proteomes" id="UP000178999"/>
    </source>
</evidence>
<dbReference type="AlphaFoldDB" id="A0A1F8CVF4"/>
<proteinExistence type="predicted"/>
<sequence length="122" mass="14579">MTVRVTTNPVDTKAMAWQKFMSLFLELLDANKYVFIHCRRDRSYISGKRCDREIMVKRRFWFPRLVAIVKQWPTIDRTGVEGVMVVEIYDNEHTDRLYELFEQLGEVFNVDVELVERKKADS</sequence>
<name>A0A1F8CVF4_9BACT</name>
<comment type="caution">
    <text evidence="1">The sequence shown here is derived from an EMBL/GenBank/DDBJ whole genome shotgun (WGS) entry which is preliminary data.</text>
</comment>
<dbReference type="EMBL" id="MGHY01000001">
    <property type="protein sequence ID" value="OGM80262.1"/>
    <property type="molecule type" value="Genomic_DNA"/>
</dbReference>
<evidence type="ECO:0000313" key="1">
    <source>
        <dbReference type="EMBL" id="OGM80262.1"/>
    </source>
</evidence>
<accession>A0A1F8CVF4</accession>